<dbReference type="PANTHER" id="PTHR23015">
    <property type="entry name" value="UNCHARACTERIZED C.ELEGANS PROTEIN"/>
    <property type="match status" value="1"/>
</dbReference>
<reference evidence="3" key="1">
    <citation type="submission" date="2011-07" db="EMBL/GenBank/DDBJ databases">
        <authorList>
            <consortium name="Caenorhabditis brenneri Sequencing and Analysis Consortium"/>
            <person name="Wilson R.K."/>
        </authorList>
    </citation>
    <scope>NUCLEOTIDE SEQUENCE [LARGE SCALE GENOMIC DNA]</scope>
    <source>
        <strain evidence="3">PB2801</strain>
    </source>
</reference>
<keyword evidence="3" id="KW-1185">Reference proteome</keyword>
<gene>
    <name evidence="2" type="ORF">CAEBREN_16937</name>
</gene>
<organism evidence="3">
    <name type="scientific">Caenorhabditis brenneri</name>
    <name type="common">Nematode worm</name>
    <dbReference type="NCBI Taxonomy" id="135651"/>
    <lineage>
        <taxon>Eukaryota</taxon>
        <taxon>Metazoa</taxon>
        <taxon>Ecdysozoa</taxon>
        <taxon>Nematoda</taxon>
        <taxon>Chromadorea</taxon>
        <taxon>Rhabditida</taxon>
        <taxon>Rhabditina</taxon>
        <taxon>Rhabditomorpha</taxon>
        <taxon>Rhabditoidea</taxon>
        <taxon>Rhabditidae</taxon>
        <taxon>Peloderinae</taxon>
        <taxon>Caenorhabditis</taxon>
    </lineage>
</organism>
<name>G0N1L8_CAEBE</name>
<dbReference type="InterPro" id="IPR040161">
    <property type="entry name" value="FB224"/>
</dbReference>
<dbReference type="GO" id="GO:0045087">
    <property type="term" value="P:innate immune response"/>
    <property type="evidence" value="ECO:0007669"/>
    <property type="project" value="TreeGrafter"/>
</dbReference>
<protein>
    <recommendedName>
        <fullName evidence="1">F-box domain-containing protein</fullName>
    </recommendedName>
</protein>
<dbReference type="InParanoid" id="G0N1L8"/>
<dbReference type="HOGENOM" id="CLU_118244_0_0_1"/>
<dbReference type="OrthoDB" id="512036at2759"/>
<evidence type="ECO:0000313" key="3">
    <source>
        <dbReference type="Proteomes" id="UP000008068"/>
    </source>
</evidence>
<dbReference type="Proteomes" id="UP000008068">
    <property type="component" value="Unassembled WGS sequence"/>
</dbReference>
<sequence length="147" mass="16798">MPSLLEMTDVPMTNILEKCGFKSVVTLRKVCHSLRNFIDDSCFKTDLDNIHIFIIRTSFSIICHSPKLFLTNGNGFGKNWTSSDLKIILKMAQNSKLSYFSVNTNPDNAEGLDDLEEILKNQTRPLQTEHFEMEGSEILKNGRLRSR</sequence>
<evidence type="ECO:0000259" key="1">
    <source>
        <dbReference type="SMART" id="SM00256"/>
    </source>
</evidence>
<dbReference type="SMART" id="SM00256">
    <property type="entry name" value="FBOX"/>
    <property type="match status" value="1"/>
</dbReference>
<dbReference type="InterPro" id="IPR001810">
    <property type="entry name" value="F-box_dom"/>
</dbReference>
<dbReference type="AlphaFoldDB" id="G0N1L8"/>
<proteinExistence type="predicted"/>
<evidence type="ECO:0000313" key="2">
    <source>
        <dbReference type="EMBL" id="EGT50100.1"/>
    </source>
</evidence>
<accession>G0N1L8</accession>
<dbReference type="PANTHER" id="PTHR23015:SF4">
    <property type="entry name" value="DUF38 DOMAIN-CONTAINING PROTEIN-RELATED"/>
    <property type="match status" value="1"/>
</dbReference>
<dbReference type="EMBL" id="GL379827">
    <property type="protein sequence ID" value="EGT50100.1"/>
    <property type="molecule type" value="Genomic_DNA"/>
</dbReference>
<feature type="domain" description="F-box" evidence="1">
    <location>
        <begin position="7"/>
        <end position="47"/>
    </location>
</feature>
<dbReference type="Pfam" id="PF00646">
    <property type="entry name" value="F-box"/>
    <property type="match status" value="1"/>
</dbReference>